<evidence type="ECO:0000313" key="1">
    <source>
        <dbReference type="Ensembl" id="ENSGGOP00000039406.1"/>
    </source>
</evidence>
<dbReference type="GO" id="GO:0042254">
    <property type="term" value="P:ribosome biogenesis"/>
    <property type="evidence" value="ECO:0007669"/>
    <property type="project" value="InterPro"/>
</dbReference>
<proteinExistence type="predicted"/>
<dbReference type="AlphaFoldDB" id="A0A2I2YWT5"/>
<dbReference type="PANTHER" id="PTHR35544">
    <property type="entry name" value="RIBOSOMAL BIOGENESIS FACTOR"/>
    <property type="match status" value="1"/>
</dbReference>
<protein>
    <submittedName>
        <fullName evidence="1">Ribosomal biosis factor</fullName>
    </submittedName>
</protein>
<dbReference type="Ensembl" id="ENSGGOT00000055549.1">
    <property type="protein sequence ID" value="ENSGGOP00000039406.1"/>
    <property type="gene ID" value="ENSGGOG00000027464.2"/>
</dbReference>
<dbReference type="PANTHER" id="PTHR35544:SF4">
    <property type="entry name" value="RIBOSOMAL BIOGENESIS FACTOR"/>
    <property type="match status" value="1"/>
</dbReference>
<reference evidence="1 2" key="2">
    <citation type="journal article" date="2012" name="Nature">
        <title>Insights into hominid evolution from the gorilla genome sequence.</title>
        <authorList>
            <person name="Scally A."/>
            <person name="Dutheil J.Y."/>
            <person name="Hillier L.W."/>
            <person name="Jordan G.E."/>
            <person name="Goodhead I."/>
            <person name="Herrero J."/>
            <person name="Hobolth A."/>
            <person name="Lappalainen T."/>
            <person name="Mailund T."/>
            <person name="Marques-Bonet T."/>
            <person name="McCarthy S."/>
            <person name="Montgomery S.H."/>
            <person name="Schwalie P.C."/>
            <person name="Tang Y.A."/>
            <person name="Ward M.C."/>
            <person name="Xue Y."/>
            <person name="Yngvadottir B."/>
            <person name="Alkan C."/>
            <person name="Andersen L.N."/>
            <person name="Ayub Q."/>
            <person name="Ball E.V."/>
            <person name="Beal K."/>
            <person name="Bradley B.J."/>
            <person name="Chen Y."/>
            <person name="Clee C.M."/>
            <person name="Fitzgerald S."/>
            <person name="Graves T.A."/>
            <person name="Gu Y."/>
            <person name="Heath P."/>
            <person name="Heger A."/>
            <person name="Karakoc E."/>
            <person name="Kolb-Kokocinski A."/>
            <person name="Laird G.K."/>
            <person name="Lunter G."/>
            <person name="Meader S."/>
            <person name="Mort M."/>
            <person name="Mullikin J.C."/>
            <person name="Munch K."/>
            <person name="O'Connor T.D."/>
            <person name="Phillips A.D."/>
            <person name="Prado-Martinez J."/>
            <person name="Rogers A.S."/>
            <person name="Sajjadian S."/>
            <person name="Schmidt D."/>
            <person name="Shaw K."/>
            <person name="Simpson J.T."/>
            <person name="Stenson P.D."/>
            <person name="Turner D.J."/>
            <person name="Vigilant L."/>
            <person name="Vilella A.J."/>
            <person name="Whitener W."/>
            <person name="Zhu B."/>
            <person name="Cooper D.N."/>
            <person name="de Jong P."/>
            <person name="Dermitzakis E.T."/>
            <person name="Eichler E.E."/>
            <person name="Flicek P."/>
            <person name="Goldman N."/>
            <person name="Mundy N.I."/>
            <person name="Ning Z."/>
            <person name="Odom D.T."/>
            <person name="Ponting C.P."/>
            <person name="Quail M.A."/>
            <person name="Ryder O.A."/>
            <person name="Searle S.M."/>
            <person name="Warren W.C."/>
            <person name="Wilson R.K."/>
            <person name="Schierup M.H."/>
            <person name="Rogers J."/>
            <person name="Tyler-Smith C."/>
            <person name="Durbin R."/>
        </authorList>
    </citation>
    <scope>NUCLEOTIDE SEQUENCE [LARGE SCALE GENOMIC DNA]</scope>
</reference>
<organism evidence="1 2">
    <name type="scientific">Gorilla gorilla gorilla</name>
    <name type="common">Western lowland gorilla</name>
    <dbReference type="NCBI Taxonomy" id="9595"/>
    <lineage>
        <taxon>Eukaryota</taxon>
        <taxon>Metazoa</taxon>
        <taxon>Chordata</taxon>
        <taxon>Craniata</taxon>
        <taxon>Vertebrata</taxon>
        <taxon>Euteleostomi</taxon>
        <taxon>Mammalia</taxon>
        <taxon>Eutheria</taxon>
        <taxon>Euarchontoglires</taxon>
        <taxon>Primates</taxon>
        <taxon>Haplorrhini</taxon>
        <taxon>Catarrhini</taxon>
        <taxon>Hominidae</taxon>
        <taxon>Gorilla</taxon>
    </lineage>
</organism>
<reference evidence="1" key="3">
    <citation type="submission" date="2025-08" db="UniProtKB">
        <authorList>
            <consortium name="Ensembl"/>
        </authorList>
    </citation>
    <scope>IDENTIFICATION</scope>
</reference>
<dbReference type="EMBL" id="CABD030057773">
    <property type="status" value="NOT_ANNOTATED_CDS"/>
    <property type="molecule type" value="Genomic_DNA"/>
</dbReference>
<dbReference type="Bgee" id="ENSGGOG00000027464">
    <property type="expression patterns" value="Expressed in liver and 6 other cell types or tissues"/>
</dbReference>
<accession>A0A2I2YWT5</accession>
<reference evidence="2" key="1">
    <citation type="submission" date="2011-05" db="EMBL/GenBank/DDBJ databases">
        <title>Insights into the evolution of the great apes provided by the gorilla genome.</title>
        <authorList>
            <person name="Scally A."/>
        </authorList>
    </citation>
    <scope>NUCLEOTIDE SEQUENCE [LARGE SCALE GENOMIC DNA]</scope>
</reference>
<name>A0A2I2YWT5_GORGO</name>
<dbReference type="GeneTree" id="ENSGT00390000015564"/>
<dbReference type="InterPro" id="IPR031389">
    <property type="entry name" value="RBIS"/>
</dbReference>
<dbReference type="Proteomes" id="UP000001519">
    <property type="component" value="Chromosome 8"/>
</dbReference>
<dbReference type="Pfam" id="PF15679">
    <property type="entry name" value="DUF4665"/>
    <property type="match status" value="1"/>
</dbReference>
<keyword evidence="2" id="KW-1185">Reference proteome</keyword>
<evidence type="ECO:0000313" key="2">
    <source>
        <dbReference type="Proteomes" id="UP000001519"/>
    </source>
</evidence>
<reference evidence="1" key="4">
    <citation type="submission" date="2025-09" db="UniProtKB">
        <authorList>
            <consortium name="Ensembl"/>
        </authorList>
    </citation>
    <scope>IDENTIFICATION</scope>
</reference>
<gene>
    <name evidence="1" type="primary">RBIS</name>
</gene>
<sequence>MAKNKLRGPKSRNVFHIASQKNFKAKNKAKPVTTNLKKVLHFS</sequence>